<protein>
    <recommendedName>
        <fullName evidence="4">Endonuclease/exonuclease/phosphatase domain-containing protein</fullName>
    </recommendedName>
</protein>
<proteinExistence type="predicted"/>
<feature type="compositionally biased region" description="Polar residues" evidence="1">
    <location>
        <begin position="118"/>
        <end position="137"/>
    </location>
</feature>
<organism evidence="2 3">
    <name type="scientific">Psophocarpus tetragonolobus</name>
    <name type="common">Winged bean</name>
    <name type="synonym">Dolichos tetragonolobus</name>
    <dbReference type="NCBI Taxonomy" id="3891"/>
    <lineage>
        <taxon>Eukaryota</taxon>
        <taxon>Viridiplantae</taxon>
        <taxon>Streptophyta</taxon>
        <taxon>Embryophyta</taxon>
        <taxon>Tracheophyta</taxon>
        <taxon>Spermatophyta</taxon>
        <taxon>Magnoliopsida</taxon>
        <taxon>eudicotyledons</taxon>
        <taxon>Gunneridae</taxon>
        <taxon>Pentapetalae</taxon>
        <taxon>rosids</taxon>
        <taxon>fabids</taxon>
        <taxon>Fabales</taxon>
        <taxon>Fabaceae</taxon>
        <taxon>Papilionoideae</taxon>
        <taxon>50 kb inversion clade</taxon>
        <taxon>NPAAA clade</taxon>
        <taxon>indigoferoid/millettioid clade</taxon>
        <taxon>Phaseoleae</taxon>
        <taxon>Psophocarpus</taxon>
    </lineage>
</organism>
<evidence type="ECO:0008006" key="4">
    <source>
        <dbReference type="Google" id="ProtNLM"/>
    </source>
</evidence>
<keyword evidence="3" id="KW-1185">Reference proteome</keyword>
<feature type="region of interest" description="Disordered" evidence="1">
    <location>
        <begin position="113"/>
        <end position="138"/>
    </location>
</feature>
<dbReference type="EMBL" id="JAYMYS010000004">
    <property type="protein sequence ID" value="KAK7396803.1"/>
    <property type="molecule type" value="Genomic_DNA"/>
</dbReference>
<dbReference type="Gene3D" id="3.60.10.10">
    <property type="entry name" value="Endonuclease/exonuclease/phosphatase"/>
    <property type="match status" value="1"/>
</dbReference>
<accession>A0AAN9SNJ7</accession>
<evidence type="ECO:0000313" key="3">
    <source>
        <dbReference type="Proteomes" id="UP001386955"/>
    </source>
</evidence>
<dbReference type="AlphaFoldDB" id="A0AAN9SNJ7"/>
<dbReference type="InterPro" id="IPR036691">
    <property type="entry name" value="Endo/exonu/phosph_ase_sf"/>
</dbReference>
<comment type="caution">
    <text evidence="2">The sequence shown here is derived from an EMBL/GenBank/DDBJ whole genome shotgun (WGS) entry which is preliminary data.</text>
</comment>
<name>A0AAN9SNJ7_PSOTE</name>
<feature type="region of interest" description="Disordered" evidence="1">
    <location>
        <begin position="69"/>
        <end position="97"/>
    </location>
</feature>
<evidence type="ECO:0000256" key="1">
    <source>
        <dbReference type="SAM" id="MobiDB-lite"/>
    </source>
</evidence>
<dbReference type="Proteomes" id="UP001386955">
    <property type="component" value="Unassembled WGS sequence"/>
</dbReference>
<dbReference type="SUPFAM" id="SSF56219">
    <property type="entry name" value="DNase I-like"/>
    <property type="match status" value="1"/>
</dbReference>
<sequence length="428" mass="47552">MVERAFGSCTQVTLANAAMAEGSKAAHDEGPTVQPTHVNPSTVNAPNHGIENSAKSREERLHENWLVVSGSGNHGKESTVTPTLNGAKSLQRKKRKRTDPIVMYPKRAGEDTYEKIPRNTNTPKSQLVQQTETSKVEQVSRMINKDEAGPFISERPSSSKARVNLSHLQMITTPHVEMFAPNHLRSMEEPKPPDLLSDNIDICETQHTQKAAIAGNVRGVANCRSQRHIKALLQRVKPALILDSRPQAISILVSSGSNCWICTTIYASAIPNVRMQLWRHLKELHTAFQCPWVIIGDFNDILLASEQHADIFNHSRAEAFASVLDDCSLMDLGFFGCNFTWQRPGPRGRFINAWGPGPRMDNVPLPLHHVQLDLQFNKERTCLFGVRPCRDSIQLAMDRLGLLINEDQIVVNTDGSLIDGRAGFGKLT</sequence>
<evidence type="ECO:0000313" key="2">
    <source>
        <dbReference type="EMBL" id="KAK7396803.1"/>
    </source>
</evidence>
<reference evidence="2 3" key="1">
    <citation type="submission" date="2024-01" db="EMBL/GenBank/DDBJ databases">
        <title>The genomes of 5 underutilized Papilionoideae crops provide insights into root nodulation and disease resistanc.</title>
        <authorList>
            <person name="Jiang F."/>
        </authorList>
    </citation>
    <scope>NUCLEOTIDE SEQUENCE [LARGE SCALE GENOMIC DNA]</scope>
    <source>
        <strain evidence="2">DUOXIRENSHENG_FW03</strain>
        <tissue evidence="2">Leaves</tissue>
    </source>
</reference>
<feature type="compositionally biased region" description="Polar residues" evidence="1">
    <location>
        <begin position="78"/>
        <end position="88"/>
    </location>
</feature>
<gene>
    <name evidence="2" type="ORF">VNO78_17962</name>
</gene>